<keyword evidence="6" id="KW-0883">Thioether bond</keyword>
<dbReference type="SUPFAM" id="SSF51182">
    <property type="entry name" value="RmlC-like cupins"/>
    <property type="match status" value="1"/>
</dbReference>
<evidence type="ECO:0000256" key="6">
    <source>
        <dbReference type="PIRSR" id="PIRSR610300-50"/>
    </source>
</evidence>
<comment type="caution">
    <text evidence="9">The sequence shown here is derived from an EMBL/GenBank/DDBJ whole genome shotgun (WGS) entry which is preliminary data.</text>
</comment>
<evidence type="ECO:0000256" key="2">
    <source>
        <dbReference type="ARBA" id="ARBA00022723"/>
    </source>
</evidence>
<dbReference type="RefSeq" id="WP_133769015.1">
    <property type="nucleotide sequence ID" value="NZ_SNZR01000011.1"/>
</dbReference>
<keyword evidence="5 7" id="KW-0408">Iron</keyword>
<feature type="binding site" evidence="7">
    <location>
        <position position="84"/>
    </location>
    <ligand>
        <name>Fe cation</name>
        <dbReference type="ChEBI" id="CHEBI:24875"/>
        <note>catalytic</note>
    </ligand>
</feature>
<evidence type="ECO:0000313" key="10">
    <source>
        <dbReference type="Proteomes" id="UP000295122"/>
    </source>
</evidence>
<keyword evidence="2 7" id="KW-0479">Metal-binding</keyword>
<evidence type="ECO:0000256" key="8">
    <source>
        <dbReference type="SAM" id="Phobius"/>
    </source>
</evidence>
<feature type="binding site" evidence="7">
    <location>
        <position position="86"/>
    </location>
    <ligand>
        <name>Fe cation</name>
        <dbReference type="ChEBI" id="CHEBI:24875"/>
        <note>catalytic</note>
    </ligand>
</feature>
<protein>
    <submittedName>
        <fullName evidence="9">Cysteine dioxygenase type I</fullName>
    </submittedName>
</protein>
<dbReference type="PANTHER" id="PTHR12918:SF1">
    <property type="entry name" value="CYSTEINE DIOXYGENASE TYPE 1"/>
    <property type="match status" value="1"/>
</dbReference>
<dbReference type="GO" id="GO:0008198">
    <property type="term" value="F:ferrous iron binding"/>
    <property type="evidence" value="ECO:0007669"/>
    <property type="project" value="TreeGrafter"/>
</dbReference>
<keyword evidence="8" id="KW-0472">Membrane</keyword>
<dbReference type="Gene3D" id="2.60.120.10">
    <property type="entry name" value="Jelly Rolls"/>
    <property type="match status" value="1"/>
</dbReference>
<dbReference type="EMBL" id="SNZR01000011">
    <property type="protein sequence ID" value="TDR94081.1"/>
    <property type="molecule type" value="Genomic_DNA"/>
</dbReference>
<organism evidence="9 10">
    <name type="scientific">Enterovirga rhinocerotis</name>
    <dbReference type="NCBI Taxonomy" id="1339210"/>
    <lineage>
        <taxon>Bacteria</taxon>
        <taxon>Pseudomonadati</taxon>
        <taxon>Pseudomonadota</taxon>
        <taxon>Alphaproteobacteria</taxon>
        <taxon>Hyphomicrobiales</taxon>
        <taxon>Methylobacteriaceae</taxon>
        <taxon>Enterovirga</taxon>
    </lineage>
</organism>
<dbReference type="GO" id="GO:0016702">
    <property type="term" value="F:oxidoreductase activity, acting on single donors with incorporation of molecular oxygen, incorporation of two atoms of oxygen"/>
    <property type="evidence" value="ECO:0007669"/>
    <property type="project" value="InterPro"/>
</dbReference>
<dbReference type="InterPro" id="IPR014710">
    <property type="entry name" value="RmlC-like_jellyroll"/>
</dbReference>
<keyword evidence="4" id="KW-0560">Oxidoreductase</keyword>
<keyword evidence="8" id="KW-1133">Transmembrane helix</keyword>
<dbReference type="Proteomes" id="UP000295122">
    <property type="component" value="Unassembled WGS sequence"/>
</dbReference>
<feature type="cross-link" description="3'-(S-cysteinyl)-tyrosine (Cys-Tyr)" evidence="6">
    <location>
        <begin position="90"/>
        <end position="152"/>
    </location>
</feature>
<keyword evidence="8" id="KW-0812">Transmembrane</keyword>
<name>A0A4R7C742_9HYPH</name>
<reference evidence="9 10" key="1">
    <citation type="submission" date="2019-03" db="EMBL/GenBank/DDBJ databases">
        <title>Genomic Encyclopedia of Type Strains, Phase IV (KMG-IV): sequencing the most valuable type-strain genomes for metagenomic binning, comparative biology and taxonomic classification.</title>
        <authorList>
            <person name="Goeker M."/>
        </authorList>
    </citation>
    <scope>NUCLEOTIDE SEQUENCE [LARGE SCALE GENOMIC DNA]</scope>
    <source>
        <strain evidence="9 10">DSM 25903</strain>
    </source>
</reference>
<feature type="binding site" evidence="7">
    <location>
        <position position="136"/>
    </location>
    <ligand>
        <name>Fe cation</name>
        <dbReference type="ChEBI" id="CHEBI:24875"/>
        <note>catalytic</note>
    </ligand>
</feature>
<dbReference type="OrthoDB" id="7059163at2"/>
<evidence type="ECO:0000256" key="3">
    <source>
        <dbReference type="ARBA" id="ARBA00022964"/>
    </source>
</evidence>
<proteinExistence type="inferred from homology"/>
<evidence type="ECO:0000256" key="5">
    <source>
        <dbReference type="ARBA" id="ARBA00023004"/>
    </source>
</evidence>
<dbReference type="InterPro" id="IPR011051">
    <property type="entry name" value="RmlC_Cupin_sf"/>
</dbReference>
<keyword evidence="10" id="KW-1185">Reference proteome</keyword>
<sequence>MDLRALPEHGTLLAGLGAAAAAPVEVYLSTARRMLERMVAQPDWVSGLALERKPGGYTRNFLFGEGGISVWAMVWSPGATTSVHDHHCSCCFGVVRGAVREVWFRPISDTHAVATGEADRGPGYVACMLPSGPNLHQMINAGSEEAVSIHVYGYDHHLHASSVDREYQIARL</sequence>
<accession>A0A4R7C742</accession>
<comment type="similarity">
    <text evidence="1">Belongs to the cysteine dioxygenase family.</text>
</comment>
<dbReference type="InterPro" id="IPR010300">
    <property type="entry name" value="CDO_1"/>
</dbReference>
<gene>
    <name evidence="9" type="ORF">EV668_1353</name>
</gene>
<feature type="transmembrane region" description="Helical" evidence="8">
    <location>
        <begin position="12"/>
        <end position="28"/>
    </location>
</feature>
<evidence type="ECO:0000256" key="1">
    <source>
        <dbReference type="ARBA" id="ARBA00006622"/>
    </source>
</evidence>
<dbReference type="PANTHER" id="PTHR12918">
    <property type="entry name" value="CYSTEINE DIOXYGENASE"/>
    <property type="match status" value="1"/>
</dbReference>
<evidence type="ECO:0000256" key="7">
    <source>
        <dbReference type="PIRSR" id="PIRSR610300-51"/>
    </source>
</evidence>
<dbReference type="CDD" id="cd10548">
    <property type="entry name" value="cupin_CDO"/>
    <property type="match status" value="1"/>
</dbReference>
<keyword evidence="3 9" id="KW-0223">Dioxygenase</keyword>
<evidence type="ECO:0000313" key="9">
    <source>
        <dbReference type="EMBL" id="TDR94081.1"/>
    </source>
</evidence>
<dbReference type="Pfam" id="PF05995">
    <property type="entry name" value="CDO_I"/>
    <property type="match status" value="1"/>
</dbReference>
<evidence type="ECO:0000256" key="4">
    <source>
        <dbReference type="ARBA" id="ARBA00023002"/>
    </source>
</evidence>
<dbReference type="AlphaFoldDB" id="A0A4R7C742"/>